<dbReference type="GO" id="GO:0005506">
    <property type="term" value="F:iron ion binding"/>
    <property type="evidence" value="ECO:0007669"/>
    <property type="project" value="InterPro"/>
</dbReference>
<dbReference type="PANTHER" id="PTHR24301">
    <property type="entry name" value="THROMBOXANE-A SYNTHASE"/>
    <property type="match status" value="1"/>
</dbReference>
<accession>A0A2U1L582</accession>
<comment type="caution">
    <text evidence="3">The sequence shown here is derived from an EMBL/GenBank/DDBJ whole genome shotgun (WGS) entry which is preliminary data.</text>
</comment>
<evidence type="ECO:0000256" key="1">
    <source>
        <dbReference type="ARBA" id="ARBA00023002"/>
    </source>
</evidence>
<evidence type="ECO:0000256" key="2">
    <source>
        <dbReference type="SAM" id="Phobius"/>
    </source>
</evidence>
<feature type="transmembrane region" description="Helical" evidence="2">
    <location>
        <begin position="24"/>
        <end position="44"/>
    </location>
</feature>
<proteinExistence type="predicted"/>
<organism evidence="3 4">
    <name type="scientific">Artemisia annua</name>
    <name type="common">Sweet wormwood</name>
    <dbReference type="NCBI Taxonomy" id="35608"/>
    <lineage>
        <taxon>Eukaryota</taxon>
        <taxon>Viridiplantae</taxon>
        <taxon>Streptophyta</taxon>
        <taxon>Embryophyta</taxon>
        <taxon>Tracheophyta</taxon>
        <taxon>Spermatophyta</taxon>
        <taxon>Magnoliopsida</taxon>
        <taxon>eudicotyledons</taxon>
        <taxon>Gunneridae</taxon>
        <taxon>Pentapetalae</taxon>
        <taxon>asterids</taxon>
        <taxon>campanulids</taxon>
        <taxon>Asterales</taxon>
        <taxon>Asteraceae</taxon>
        <taxon>Asteroideae</taxon>
        <taxon>Anthemideae</taxon>
        <taxon>Artemisiinae</taxon>
        <taxon>Artemisia</taxon>
    </lineage>
</organism>
<dbReference type="Gene3D" id="1.10.630.10">
    <property type="entry name" value="Cytochrome P450"/>
    <property type="match status" value="1"/>
</dbReference>
<dbReference type="AlphaFoldDB" id="A0A2U1L582"/>
<dbReference type="OrthoDB" id="1470350at2759"/>
<keyword evidence="2" id="KW-0472">Membrane</keyword>
<dbReference type="PRINTS" id="PR00463">
    <property type="entry name" value="EP450I"/>
</dbReference>
<dbReference type="GO" id="GO:0020037">
    <property type="term" value="F:heme binding"/>
    <property type="evidence" value="ECO:0007669"/>
    <property type="project" value="InterPro"/>
</dbReference>
<dbReference type="SUPFAM" id="SSF48264">
    <property type="entry name" value="Cytochrome P450"/>
    <property type="match status" value="1"/>
</dbReference>
<dbReference type="GO" id="GO:0016705">
    <property type="term" value="F:oxidoreductase activity, acting on paired donors, with incorporation or reduction of molecular oxygen"/>
    <property type="evidence" value="ECO:0007669"/>
    <property type="project" value="InterPro"/>
</dbReference>
<keyword evidence="2" id="KW-0812">Transmembrane</keyword>
<keyword evidence="4" id="KW-1185">Reference proteome</keyword>
<sequence>METSITSIITELVGLVSFTRTPSIFSSSFFTILALIVGVLGYFYGPYWGVRRVPGPPAIPFVGHLPLLAKHGPDLFAILAKKYGPIYRFHMGRQPLVIVADAELCREVGIKKFKEIPNRSIPSPILASPLHQKGLFWIRDSRWSTMRNTILSVYQPSHLAKLVPMMQSFIETTSNNISLDDQDVNFNELSLMMATDVIGKAAFGFDFGLSNSKNHQHNDKKIDSFIKQHIYSTTMLKMDLSGSFSIILGLLLPILQEPFRQILKRIPFSMDWKIERTNKNLSSQIDEFVVKKMKEKERGSKDFLSLILNARESETVSKELFTPDYISGITYEHLLAGSTTTSFTLSSVVYLVSGHADVENKLLEEIDAFGPRDKVPTADDLQTKFPYLDQASKILSNKTFVVPLGS</sequence>
<protein>
    <submittedName>
        <fullName evidence="3">Cytochrome P450</fullName>
    </submittedName>
</protein>
<dbReference type="InterPro" id="IPR002401">
    <property type="entry name" value="Cyt_P450_E_grp-I"/>
</dbReference>
<name>A0A2U1L582_ARTAN</name>
<dbReference type="EMBL" id="PKPP01011428">
    <property type="protein sequence ID" value="PWA44158.1"/>
    <property type="molecule type" value="Genomic_DNA"/>
</dbReference>
<dbReference type="InterPro" id="IPR036396">
    <property type="entry name" value="Cyt_P450_sf"/>
</dbReference>
<reference evidence="3 4" key="1">
    <citation type="journal article" date="2018" name="Mol. Plant">
        <title>The genome of Artemisia annua provides insight into the evolution of Asteraceae family and artemisinin biosynthesis.</title>
        <authorList>
            <person name="Shen Q."/>
            <person name="Zhang L."/>
            <person name="Liao Z."/>
            <person name="Wang S."/>
            <person name="Yan T."/>
            <person name="Shi P."/>
            <person name="Liu M."/>
            <person name="Fu X."/>
            <person name="Pan Q."/>
            <person name="Wang Y."/>
            <person name="Lv Z."/>
            <person name="Lu X."/>
            <person name="Zhang F."/>
            <person name="Jiang W."/>
            <person name="Ma Y."/>
            <person name="Chen M."/>
            <person name="Hao X."/>
            <person name="Li L."/>
            <person name="Tang Y."/>
            <person name="Lv G."/>
            <person name="Zhou Y."/>
            <person name="Sun X."/>
            <person name="Brodelius P.E."/>
            <person name="Rose J.K.C."/>
            <person name="Tang K."/>
        </authorList>
    </citation>
    <scope>NUCLEOTIDE SEQUENCE [LARGE SCALE GENOMIC DNA]</scope>
    <source>
        <strain evidence="4">cv. Huhao1</strain>
        <tissue evidence="3">Leaf</tissue>
    </source>
</reference>
<gene>
    <name evidence="3" type="ORF">CTI12_AA530420</name>
</gene>
<dbReference type="PANTHER" id="PTHR24301:SF2">
    <property type="entry name" value="THROMBOXANE-A SYNTHASE"/>
    <property type="match status" value="1"/>
</dbReference>
<dbReference type="Pfam" id="PF00067">
    <property type="entry name" value="p450"/>
    <property type="match status" value="1"/>
</dbReference>
<dbReference type="InterPro" id="IPR001128">
    <property type="entry name" value="Cyt_P450"/>
</dbReference>
<dbReference type="GO" id="GO:0004497">
    <property type="term" value="F:monooxygenase activity"/>
    <property type="evidence" value="ECO:0007669"/>
    <property type="project" value="InterPro"/>
</dbReference>
<keyword evidence="1" id="KW-0560">Oxidoreductase</keyword>
<evidence type="ECO:0000313" key="4">
    <source>
        <dbReference type="Proteomes" id="UP000245207"/>
    </source>
</evidence>
<keyword evidence="2" id="KW-1133">Transmembrane helix</keyword>
<evidence type="ECO:0000313" key="3">
    <source>
        <dbReference type="EMBL" id="PWA44158.1"/>
    </source>
</evidence>
<dbReference type="Proteomes" id="UP000245207">
    <property type="component" value="Unassembled WGS sequence"/>
</dbReference>